<dbReference type="PANTHER" id="PTHR11601">
    <property type="entry name" value="CYSTEINE DESULFURYLASE FAMILY MEMBER"/>
    <property type="match status" value="1"/>
</dbReference>
<evidence type="ECO:0000313" key="12">
    <source>
        <dbReference type="EMBL" id="SFS32434.1"/>
    </source>
</evidence>
<name>A0A1I6NX05_9SPHI</name>
<keyword evidence="8" id="KW-0411">Iron-sulfur</keyword>
<accession>A0A1I6NX05</accession>
<dbReference type="InterPro" id="IPR015422">
    <property type="entry name" value="PyrdxlP-dep_Trfase_small"/>
</dbReference>
<evidence type="ECO:0000313" key="13">
    <source>
        <dbReference type="Proteomes" id="UP000198785"/>
    </source>
</evidence>
<evidence type="ECO:0000256" key="4">
    <source>
        <dbReference type="ARBA" id="ARBA00022679"/>
    </source>
</evidence>
<organism evidence="12 13">
    <name type="scientific">Sphingobacterium wenxiniae</name>
    <dbReference type="NCBI Taxonomy" id="683125"/>
    <lineage>
        <taxon>Bacteria</taxon>
        <taxon>Pseudomonadati</taxon>
        <taxon>Bacteroidota</taxon>
        <taxon>Sphingobacteriia</taxon>
        <taxon>Sphingobacteriales</taxon>
        <taxon>Sphingobacteriaceae</taxon>
        <taxon>Sphingobacterium</taxon>
    </lineage>
</organism>
<keyword evidence="6" id="KW-0663">Pyridoxal phosphate</keyword>
<comment type="catalytic activity">
    <reaction evidence="9">
        <text>(sulfur carrier)-H + L-cysteine = (sulfur carrier)-SH + L-alanine</text>
        <dbReference type="Rhea" id="RHEA:43892"/>
        <dbReference type="Rhea" id="RHEA-COMP:14737"/>
        <dbReference type="Rhea" id="RHEA-COMP:14739"/>
        <dbReference type="ChEBI" id="CHEBI:29917"/>
        <dbReference type="ChEBI" id="CHEBI:35235"/>
        <dbReference type="ChEBI" id="CHEBI:57972"/>
        <dbReference type="ChEBI" id="CHEBI:64428"/>
        <dbReference type="EC" id="2.8.1.7"/>
    </reaction>
</comment>
<dbReference type="Proteomes" id="UP000198785">
    <property type="component" value="Unassembled WGS sequence"/>
</dbReference>
<evidence type="ECO:0000256" key="9">
    <source>
        <dbReference type="ARBA" id="ARBA00050776"/>
    </source>
</evidence>
<dbReference type="GO" id="GO:0051536">
    <property type="term" value="F:iron-sulfur cluster binding"/>
    <property type="evidence" value="ECO:0007669"/>
    <property type="project" value="UniProtKB-KW"/>
</dbReference>
<evidence type="ECO:0000256" key="1">
    <source>
        <dbReference type="ARBA" id="ARBA00001933"/>
    </source>
</evidence>
<keyword evidence="4" id="KW-0808">Transferase</keyword>
<dbReference type="GO" id="GO:0046872">
    <property type="term" value="F:metal ion binding"/>
    <property type="evidence" value="ECO:0007669"/>
    <property type="project" value="UniProtKB-KW"/>
</dbReference>
<dbReference type="OrthoDB" id="9804366at2"/>
<dbReference type="AlphaFoldDB" id="A0A1I6NX05"/>
<evidence type="ECO:0000259" key="11">
    <source>
        <dbReference type="Pfam" id="PF00266"/>
    </source>
</evidence>
<dbReference type="STRING" id="683125.SAMN05660206_101151"/>
<dbReference type="PANTHER" id="PTHR11601:SF34">
    <property type="entry name" value="CYSTEINE DESULFURASE"/>
    <property type="match status" value="1"/>
</dbReference>
<dbReference type="Gene3D" id="3.40.640.10">
    <property type="entry name" value="Type I PLP-dependent aspartate aminotransferase-like (Major domain)"/>
    <property type="match status" value="1"/>
</dbReference>
<evidence type="ECO:0000256" key="5">
    <source>
        <dbReference type="ARBA" id="ARBA00022723"/>
    </source>
</evidence>
<comment type="similarity">
    <text evidence="2">Belongs to the class-V pyridoxal-phosphate-dependent aminotransferase family. NifS/IscS subfamily.</text>
</comment>
<sequence>MSFIYLDNNATTQLDSAVLEAMLPYLKDLYGNPSSMQHRLGREAHKAVETARQRVAQAIGAKEQEIYFNSGATEGINTVLRGVAQSYATKGKHIITCKTEHKAVLTTCELLERQGMEITYLDVNNNGELSLDQLKNAIRPDTILVCLMSANNETGVLHPISDIAHICQERDVLYFCDVTQSIGKHPLHVQQLPVDLLVFSAHKLHGPKGTGVLYIRRRTAKPIQIPPLISGGKQENNLRGGTLNVPNIVGCGQALANIETKPQIKALRDMLEKQIISRVPETFVNGQIEKRLDNTSNITFRHLKSTEIMTALPDIALSSGSACVSGLSDPSHVLKAMGLSNEDAHSSIRFSLSKYTTEQDVADVVQQIEQVVTRLREASPIWKLFKDGLIP</sequence>
<evidence type="ECO:0000256" key="2">
    <source>
        <dbReference type="ARBA" id="ARBA00006490"/>
    </source>
</evidence>
<protein>
    <recommendedName>
        <fullName evidence="3">cysteine desulfurase</fullName>
        <ecNumber evidence="3">2.8.1.7</ecNumber>
    </recommendedName>
</protein>
<evidence type="ECO:0000256" key="7">
    <source>
        <dbReference type="ARBA" id="ARBA00023004"/>
    </source>
</evidence>
<dbReference type="Gene3D" id="3.90.1150.10">
    <property type="entry name" value="Aspartate Aminotransferase, domain 1"/>
    <property type="match status" value="1"/>
</dbReference>
<evidence type="ECO:0000256" key="6">
    <source>
        <dbReference type="ARBA" id="ARBA00022898"/>
    </source>
</evidence>
<dbReference type="PIRSF" id="PIRSF005572">
    <property type="entry name" value="NifS"/>
    <property type="match status" value="1"/>
</dbReference>
<keyword evidence="13" id="KW-1185">Reference proteome</keyword>
<evidence type="ECO:0000256" key="3">
    <source>
        <dbReference type="ARBA" id="ARBA00012239"/>
    </source>
</evidence>
<dbReference type="InterPro" id="IPR015424">
    <property type="entry name" value="PyrdxlP-dep_Trfase"/>
</dbReference>
<dbReference type="RefSeq" id="WP_093363251.1">
    <property type="nucleotide sequence ID" value="NZ_FOZZ01000001.1"/>
</dbReference>
<dbReference type="PROSITE" id="PS00595">
    <property type="entry name" value="AA_TRANSFER_CLASS_5"/>
    <property type="match status" value="1"/>
</dbReference>
<comment type="cofactor">
    <cofactor evidence="1 10">
        <name>pyridoxal 5'-phosphate</name>
        <dbReference type="ChEBI" id="CHEBI:597326"/>
    </cofactor>
</comment>
<dbReference type="InterPro" id="IPR016454">
    <property type="entry name" value="Cysteine_dSase"/>
</dbReference>
<dbReference type="EMBL" id="FOZZ01000001">
    <property type="protein sequence ID" value="SFS32434.1"/>
    <property type="molecule type" value="Genomic_DNA"/>
</dbReference>
<evidence type="ECO:0000256" key="8">
    <source>
        <dbReference type="ARBA" id="ARBA00023014"/>
    </source>
</evidence>
<dbReference type="EC" id="2.8.1.7" evidence="3"/>
<dbReference type="InterPro" id="IPR020578">
    <property type="entry name" value="Aminotrans_V_PyrdxlP_BS"/>
</dbReference>
<dbReference type="GO" id="GO:0031071">
    <property type="term" value="F:cysteine desulfurase activity"/>
    <property type="evidence" value="ECO:0007669"/>
    <property type="project" value="UniProtKB-EC"/>
</dbReference>
<keyword evidence="7" id="KW-0408">Iron</keyword>
<dbReference type="InterPro" id="IPR000192">
    <property type="entry name" value="Aminotrans_V_dom"/>
</dbReference>
<reference evidence="12 13" key="1">
    <citation type="submission" date="2016-10" db="EMBL/GenBank/DDBJ databases">
        <authorList>
            <person name="de Groot N.N."/>
        </authorList>
    </citation>
    <scope>NUCLEOTIDE SEQUENCE [LARGE SCALE GENOMIC DNA]</scope>
    <source>
        <strain evidence="12 13">DSM 22789</strain>
    </source>
</reference>
<dbReference type="InterPro" id="IPR015421">
    <property type="entry name" value="PyrdxlP-dep_Trfase_major"/>
</dbReference>
<gene>
    <name evidence="12" type="ORF">SAMN05660206_101151</name>
</gene>
<proteinExistence type="inferred from homology"/>
<evidence type="ECO:0000256" key="10">
    <source>
        <dbReference type="RuleBase" id="RU004504"/>
    </source>
</evidence>
<dbReference type="SUPFAM" id="SSF53383">
    <property type="entry name" value="PLP-dependent transferases"/>
    <property type="match status" value="1"/>
</dbReference>
<dbReference type="Pfam" id="PF00266">
    <property type="entry name" value="Aminotran_5"/>
    <property type="match status" value="1"/>
</dbReference>
<keyword evidence="5" id="KW-0479">Metal-binding</keyword>
<feature type="domain" description="Aminotransferase class V" evidence="11">
    <location>
        <begin position="4"/>
        <end position="362"/>
    </location>
</feature>